<dbReference type="EMBL" id="HBUE01248530">
    <property type="protein sequence ID" value="CAG6553228.1"/>
    <property type="molecule type" value="Transcribed_RNA"/>
</dbReference>
<dbReference type="AlphaFoldDB" id="A0A8D8LHM3"/>
<accession>A0A8D8LHM3</accession>
<proteinExistence type="predicted"/>
<evidence type="ECO:0000313" key="1">
    <source>
        <dbReference type="EMBL" id="CAG6605562.1"/>
    </source>
</evidence>
<sequence>MLLLLQALSRHNGKLSPVKATLPCDTNGRRTGGRPHITHKLRNTLVKILQKLHFPPNQASHANIAAMMWKNENISPKRRFTSTSVTCQTHVLTDSIAVSFCVAAPIGATVASTGTKPETFTRRLPLGGRVMRAKKV</sequence>
<protein>
    <submittedName>
        <fullName evidence="1">(northern house mosquito) hypothetical protein</fullName>
    </submittedName>
</protein>
<dbReference type="EMBL" id="HBUE01355714">
    <property type="protein sequence ID" value="CAG6605562.1"/>
    <property type="molecule type" value="Transcribed_RNA"/>
</dbReference>
<name>A0A8D8LHM3_CULPI</name>
<reference evidence="1" key="1">
    <citation type="submission" date="2021-05" db="EMBL/GenBank/DDBJ databases">
        <authorList>
            <person name="Alioto T."/>
            <person name="Alioto T."/>
            <person name="Gomez Garrido J."/>
        </authorList>
    </citation>
    <scope>NUCLEOTIDE SEQUENCE</scope>
</reference>
<organism evidence="1">
    <name type="scientific">Culex pipiens</name>
    <name type="common">House mosquito</name>
    <dbReference type="NCBI Taxonomy" id="7175"/>
    <lineage>
        <taxon>Eukaryota</taxon>
        <taxon>Metazoa</taxon>
        <taxon>Ecdysozoa</taxon>
        <taxon>Arthropoda</taxon>
        <taxon>Hexapoda</taxon>
        <taxon>Insecta</taxon>
        <taxon>Pterygota</taxon>
        <taxon>Neoptera</taxon>
        <taxon>Endopterygota</taxon>
        <taxon>Diptera</taxon>
        <taxon>Nematocera</taxon>
        <taxon>Culicoidea</taxon>
        <taxon>Culicidae</taxon>
        <taxon>Culicinae</taxon>
        <taxon>Culicini</taxon>
        <taxon>Culex</taxon>
        <taxon>Culex</taxon>
    </lineage>
</organism>